<keyword evidence="8" id="KW-0865">Zymogen</keyword>
<evidence type="ECO:0000256" key="8">
    <source>
        <dbReference type="ARBA" id="ARBA00023145"/>
    </source>
</evidence>
<evidence type="ECO:0000256" key="3">
    <source>
        <dbReference type="ARBA" id="ARBA00022525"/>
    </source>
</evidence>
<dbReference type="InterPro" id="IPR023828">
    <property type="entry name" value="Peptidase_S8_Ser-AS"/>
</dbReference>
<dbReference type="SUPFAM" id="SSF52743">
    <property type="entry name" value="Subtilisin-like"/>
    <property type="match status" value="1"/>
</dbReference>
<comment type="similarity">
    <text evidence="2 9">Belongs to the peptidase S8 family.</text>
</comment>
<evidence type="ECO:0000256" key="5">
    <source>
        <dbReference type="ARBA" id="ARBA00022729"/>
    </source>
</evidence>
<dbReference type="FunFam" id="3.40.50.200:FF:000022">
    <property type="entry name" value="Extracellular protease"/>
    <property type="match status" value="1"/>
</dbReference>
<evidence type="ECO:0000256" key="4">
    <source>
        <dbReference type="ARBA" id="ARBA00022670"/>
    </source>
</evidence>
<dbReference type="PROSITE" id="PS00137">
    <property type="entry name" value="SUBTILASE_HIS"/>
    <property type="match status" value="1"/>
</dbReference>
<dbReference type="PROSITE" id="PS00138">
    <property type="entry name" value="SUBTILASE_SER"/>
    <property type="match status" value="1"/>
</dbReference>
<dbReference type="RefSeq" id="WP_142891642.1">
    <property type="nucleotide sequence ID" value="NZ_ML660160.1"/>
</dbReference>
<evidence type="ECO:0000313" key="12">
    <source>
        <dbReference type="Proteomes" id="UP000315439"/>
    </source>
</evidence>
<dbReference type="Pfam" id="PF00082">
    <property type="entry name" value="Peptidase_S8"/>
    <property type="match status" value="1"/>
</dbReference>
<dbReference type="InterPro" id="IPR034176">
    <property type="entry name" value="Peptidases_S8_13"/>
</dbReference>
<feature type="active site" description="Charge relay system" evidence="9">
    <location>
        <position position="211"/>
    </location>
</feature>
<dbReference type="PANTHER" id="PTHR43806">
    <property type="entry name" value="PEPTIDASE S8"/>
    <property type="match status" value="1"/>
</dbReference>
<dbReference type="EMBL" id="VIKS01000001">
    <property type="protein sequence ID" value="TQV89578.1"/>
    <property type="molecule type" value="Genomic_DNA"/>
</dbReference>
<dbReference type="GO" id="GO:0004252">
    <property type="term" value="F:serine-type endopeptidase activity"/>
    <property type="evidence" value="ECO:0007669"/>
    <property type="project" value="UniProtKB-UniRule"/>
</dbReference>
<evidence type="ECO:0000259" key="10">
    <source>
        <dbReference type="Pfam" id="PF00082"/>
    </source>
</evidence>
<evidence type="ECO:0000256" key="2">
    <source>
        <dbReference type="ARBA" id="ARBA00011073"/>
    </source>
</evidence>
<evidence type="ECO:0000256" key="6">
    <source>
        <dbReference type="ARBA" id="ARBA00022801"/>
    </source>
</evidence>
<dbReference type="Proteomes" id="UP000315439">
    <property type="component" value="Unassembled WGS sequence"/>
</dbReference>
<dbReference type="Gene3D" id="3.40.50.200">
    <property type="entry name" value="Peptidase S8/S53 domain"/>
    <property type="match status" value="1"/>
</dbReference>
<feature type="domain" description="Peptidase S8/S53" evidence="10">
    <location>
        <begin position="151"/>
        <end position="425"/>
    </location>
</feature>
<evidence type="ECO:0000256" key="7">
    <source>
        <dbReference type="ARBA" id="ARBA00022825"/>
    </source>
</evidence>
<accession>A0A545UJD5</accession>
<dbReference type="GO" id="GO:0006508">
    <property type="term" value="P:proteolysis"/>
    <property type="evidence" value="ECO:0007669"/>
    <property type="project" value="UniProtKB-KW"/>
</dbReference>
<keyword evidence="12" id="KW-1185">Reference proteome</keyword>
<gene>
    <name evidence="11" type="ORF">FLL46_01455</name>
</gene>
<dbReference type="InterPro" id="IPR015500">
    <property type="entry name" value="Peptidase_S8_subtilisin-rel"/>
</dbReference>
<dbReference type="InterPro" id="IPR050131">
    <property type="entry name" value="Peptidase_S8_subtilisin-like"/>
</dbReference>
<dbReference type="CDD" id="cd07496">
    <property type="entry name" value="Peptidases_S8_13"/>
    <property type="match status" value="1"/>
</dbReference>
<organism evidence="11 12">
    <name type="scientific">Aliikangiella coralliicola</name>
    <dbReference type="NCBI Taxonomy" id="2592383"/>
    <lineage>
        <taxon>Bacteria</taxon>
        <taxon>Pseudomonadati</taxon>
        <taxon>Pseudomonadota</taxon>
        <taxon>Gammaproteobacteria</taxon>
        <taxon>Oceanospirillales</taxon>
        <taxon>Pleioneaceae</taxon>
        <taxon>Aliikangiella</taxon>
    </lineage>
</organism>
<dbReference type="PRINTS" id="PR00723">
    <property type="entry name" value="SUBTILISIN"/>
</dbReference>
<dbReference type="InterPro" id="IPR022398">
    <property type="entry name" value="Peptidase_S8_His-AS"/>
</dbReference>
<dbReference type="InterPro" id="IPR036852">
    <property type="entry name" value="Peptidase_S8/S53_dom_sf"/>
</dbReference>
<evidence type="ECO:0000313" key="11">
    <source>
        <dbReference type="EMBL" id="TQV89578.1"/>
    </source>
</evidence>
<dbReference type="PROSITE" id="PS51892">
    <property type="entry name" value="SUBTILASE"/>
    <property type="match status" value="1"/>
</dbReference>
<sequence length="550" mass="59386">MKILKIATFPLIKKTIVFGVIVTSALLNFAANAEVPIAQQLIIQIKDSADASIERDVQEFEFAVGQQELSYVRSMALPGKYVFKLNENVSKGALNKLIEQLKENSSVVSVEYDAIMKHTSKPNDARLNEQWHYHEEAGGINAAKAWNTHNGDNVVVAVLDTGYTKHRDLIDNIVQGYDFISDAFQARDGDGRDNEALDEGDWCGARTSSWHGTHVAGTIGAVTDNERGVAGVAYGVKILPVRVLGRCGGFISDVADAIVWAAGGSVVGVPVNRHPAKVINLSLGGSGRCGATYQQAINFARAKGATVVVSGGNGNTDVSVQRPANCKGVVSVAANSREGNRAYYSNFGAGIDVTAPGGETEITADYGVLSTLNNGMTTPGGDTYGFYQGTSMAAPHVAGIAALLYSKNASITPREVETILKQTARPIPGICTGGCGAGIVDAQAALYKVRPVLTKMVTSDNKMQLVMSINGELPDDAFYELQYQRAYEIGSFWLPAYFGRNNSFVEPDMNVVDYDSMTYHWRARIVYKKDHYSDWSAIESYARVDYAEEK</sequence>
<dbReference type="GO" id="GO:0005576">
    <property type="term" value="C:extracellular region"/>
    <property type="evidence" value="ECO:0007669"/>
    <property type="project" value="UniProtKB-SubCell"/>
</dbReference>
<keyword evidence="3" id="KW-0964">Secreted</keyword>
<dbReference type="OrthoDB" id="9790784at2"/>
<name>A0A545UJD5_9GAMM</name>
<dbReference type="InterPro" id="IPR000209">
    <property type="entry name" value="Peptidase_S8/S53_dom"/>
</dbReference>
<evidence type="ECO:0000256" key="9">
    <source>
        <dbReference type="PROSITE-ProRule" id="PRU01240"/>
    </source>
</evidence>
<keyword evidence="4 9" id="KW-0645">Protease</keyword>
<keyword evidence="6 9" id="KW-0378">Hydrolase</keyword>
<dbReference type="PANTHER" id="PTHR43806:SF11">
    <property type="entry name" value="CEREVISIN-RELATED"/>
    <property type="match status" value="1"/>
</dbReference>
<dbReference type="AlphaFoldDB" id="A0A545UJD5"/>
<keyword evidence="7 9" id="KW-0720">Serine protease</keyword>
<keyword evidence="5" id="KW-0732">Signal</keyword>
<reference evidence="11 12" key="1">
    <citation type="submission" date="2019-07" db="EMBL/GenBank/DDBJ databases">
        <title>Draft genome for Aliikangiella sp. M105.</title>
        <authorList>
            <person name="Wang G."/>
        </authorList>
    </citation>
    <scope>NUCLEOTIDE SEQUENCE [LARGE SCALE GENOMIC DNA]</scope>
    <source>
        <strain evidence="11 12">M105</strain>
    </source>
</reference>
<evidence type="ECO:0000256" key="1">
    <source>
        <dbReference type="ARBA" id="ARBA00004613"/>
    </source>
</evidence>
<proteinExistence type="inferred from homology"/>
<protein>
    <submittedName>
        <fullName evidence="11">S8 family serine peptidase</fullName>
    </submittedName>
</protein>
<comment type="caution">
    <text evidence="11">The sequence shown here is derived from an EMBL/GenBank/DDBJ whole genome shotgun (WGS) entry which is preliminary data.</text>
</comment>
<feature type="active site" description="Charge relay system" evidence="9">
    <location>
        <position position="160"/>
    </location>
</feature>
<comment type="subcellular location">
    <subcellularLocation>
        <location evidence="1">Secreted</location>
    </subcellularLocation>
</comment>
<feature type="active site" description="Charge relay system" evidence="9">
    <location>
        <position position="391"/>
    </location>
</feature>